<evidence type="ECO:0000313" key="3">
    <source>
        <dbReference type="Proteomes" id="UP000574390"/>
    </source>
</evidence>
<evidence type="ECO:0000313" key="2">
    <source>
        <dbReference type="EMBL" id="KAF4683304.1"/>
    </source>
</evidence>
<dbReference type="EMBL" id="JABANM010037351">
    <property type="protein sequence ID" value="KAF4683304.1"/>
    <property type="molecule type" value="Genomic_DNA"/>
</dbReference>
<name>A0A7J6NHR2_PEROL</name>
<feature type="chain" id="PRO_5029687750" evidence="1">
    <location>
        <begin position="20"/>
        <end position="264"/>
    </location>
</feature>
<comment type="caution">
    <text evidence="2">The sequence shown here is derived from an EMBL/GenBank/DDBJ whole genome shotgun (WGS) entry which is preliminary data.</text>
</comment>
<accession>A0A7J6NHR2</accession>
<gene>
    <name evidence="2" type="ORF">FOZ62_001815</name>
</gene>
<proteinExistence type="predicted"/>
<organism evidence="2 3">
    <name type="scientific">Perkinsus olseni</name>
    <name type="common">Perkinsus atlanticus</name>
    <dbReference type="NCBI Taxonomy" id="32597"/>
    <lineage>
        <taxon>Eukaryota</taxon>
        <taxon>Sar</taxon>
        <taxon>Alveolata</taxon>
        <taxon>Perkinsozoa</taxon>
        <taxon>Perkinsea</taxon>
        <taxon>Perkinsida</taxon>
        <taxon>Perkinsidae</taxon>
        <taxon>Perkinsus</taxon>
    </lineage>
</organism>
<protein>
    <submittedName>
        <fullName evidence="2">Uncharacterized protein</fullName>
    </submittedName>
</protein>
<sequence>MVAIRFFLSLSLVVLAVDARSPLWYGNFSYQSESHDGRGPVKITFNATKDGRGMFSIECERRFEDGWFKLRWPRKDDTTLHRFRTRTRQARQYRRWRRRAKAVCRKLRIKRNDFRFFYVNYLSDVVTQLGGERIILKRQWSRLSEGRYYSDDSKTPFRMRYKVQADGLVNVRLQCNESDGDAGYKLCHVSDTYRLVEDDGGYELTHIPGGETVEDLLSRFKQACPAHATLLDHMVQSKRVKFANADVMYAMGDYVPNRLYRAVP</sequence>
<feature type="signal peptide" evidence="1">
    <location>
        <begin position="1"/>
        <end position="19"/>
    </location>
</feature>
<evidence type="ECO:0000256" key="1">
    <source>
        <dbReference type="SAM" id="SignalP"/>
    </source>
</evidence>
<dbReference type="Proteomes" id="UP000574390">
    <property type="component" value="Unassembled WGS sequence"/>
</dbReference>
<keyword evidence="1" id="KW-0732">Signal</keyword>
<dbReference type="AlphaFoldDB" id="A0A7J6NHR2"/>
<reference evidence="2 3" key="1">
    <citation type="submission" date="2020-04" db="EMBL/GenBank/DDBJ databases">
        <title>Perkinsus olseni comparative genomics.</title>
        <authorList>
            <person name="Bogema D.R."/>
        </authorList>
    </citation>
    <scope>NUCLEOTIDE SEQUENCE [LARGE SCALE GENOMIC DNA]</scope>
    <source>
        <strain evidence="2">ATCC PRA-205</strain>
    </source>
</reference>